<keyword evidence="3" id="KW-1185">Reference proteome</keyword>
<dbReference type="SUPFAM" id="SSF143885">
    <property type="entry name" value="RGC domain-like"/>
    <property type="match status" value="1"/>
</dbReference>
<dbReference type="EMBL" id="CAUEEQ010007811">
    <property type="protein sequence ID" value="CAJ0931581.1"/>
    <property type="molecule type" value="Genomic_DNA"/>
</dbReference>
<organism evidence="2 3">
    <name type="scientific">Ranitomeya imitator</name>
    <name type="common">mimic poison frog</name>
    <dbReference type="NCBI Taxonomy" id="111125"/>
    <lineage>
        <taxon>Eukaryota</taxon>
        <taxon>Metazoa</taxon>
        <taxon>Chordata</taxon>
        <taxon>Craniata</taxon>
        <taxon>Vertebrata</taxon>
        <taxon>Euteleostomi</taxon>
        <taxon>Amphibia</taxon>
        <taxon>Batrachia</taxon>
        <taxon>Anura</taxon>
        <taxon>Neobatrachia</taxon>
        <taxon>Hyloidea</taxon>
        <taxon>Dendrobatidae</taxon>
        <taxon>Dendrobatinae</taxon>
        <taxon>Ranitomeya</taxon>
    </lineage>
</organism>
<proteinExistence type="predicted"/>
<evidence type="ECO:0000313" key="3">
    <source>
        <dbReference type="Proteomes" id="UP001176940"/>
    </source>
</evidence>
<comment type="caution">
    <text evidence="2">The sequence shown here is derived from an EMBL/GenBank/DDBJ whole genome shotgun (WGS) entry which is preliminary data.</text>
</comment>
<dbReference type="PANTHER" id="PTHR14149:SF12">
    <property type="entry name" value="RAS GTPASE-ACTIVATING-LIKE PROTEIN IQGAP2"/>
    <property type="match status" value="1"/>
</dbReference>
<protein>
    <recommendedName>
        <fullName evidence="1">RasGAP protein C-terminal domain-containing protein</fullName>
    </recommendedName>
</protein>
<dbReference type="InterPro" id="IPR000593">
    <property type="entry name" value="RasGAP_C"/>
</dbReference>
<accession>A0ABN9L2H1</accession>
<dbReference type="Pfam" id="PF03836">
    <property type="entry name" value="RasGAP_C"/>
    <property type="match status" value="1"/>
</dbReference>
<sequence>MDGKGEEKGSKKIKQSSLKYTAARLHEKGVILEIEGLQTNQFKNVLFDITPGDAVGDFEVKASFLGLKWKRSSFTFRYQIHEECTEINVQGWSRCLPGLMGVAVWSSDSYLHSMTSSSCLLAAALAQAYFVCPVEPLQEDKKTSSYEDRRHWTLTTRPIGPKPQRDRPQMNII</sequence>
<evidence type="ECO:0000259" key="1">
    <source>
        <dbReference type="Pfam" id="PF03836"/>
    </source>
</evidence>
<feature type="domain" description="RasGAP protein C-terminal" evidence="1">
    <location>
        <begin position="4"/>
        <end position="37"/>
    </location>
</feature>
<dbReference type="Proteomes" id="UP001176940">
    <property type="component" value="Unassembled WGS sequence"/>
</dbReference>
<gene>
    <name evidence="2" type="ORF">RIMI_LOCUS4761027</name>
</gene>
<name>A0ABN9L2H1_9NEOB</name>
<reference evidence="2" key="1">
    <citation type="submission" date="2023-07" db="EMBL/GenBank/DDBJ databases">
        <authorList>
            <person name="Stuckert A."/>
        </authorList>
    </citation>
    <scope>NUCLEOTIDE SEQUENCE</scope>
</reference>
<evidence type="ECO:0000313" key="2">
    <source>
        <dbReference type="EMBL" id="CAJ0931581.1"/>
    </source>
</evidence>
<dbReference type="PANTHER" id="PTHR14149">
    <property type="entry name" value="RAS GTPASE-ACTIVATING PROTEIN WITH IQ MOTIF"/>
    <property type="match status" value="1"/>
</dbReference>